<evidence type="ECO:0000256" key="6">
    <source>
        <dbReference type="ARBA" id="ARBA00022729"/>
    </source>
</evidence>
<dbReference type="SMART" id="SM00737">
    <property type="entry name" value="ML"/>
    <property type="match status" value="1"/>
</dbReference>
<evidence type="ECO:0000256" key="2">
    <source>
        <dbReference type="ARBA" id="ARBA00006370"/>
    </source>
</evidence>
<reference evidence="9" key="1">
    <citation type="submission" date="2022-10" db="EMBL/GenBank/DDBJ databases">
        <title>Tapping the CABI collections for fungal endophytes: first genome assemblies for Collariella, Neodidymelliopsis, Ascochyta clinopodiicola, Didymella pomorum, Didymosphaeria variabile, Neocosmospora piperis and Neocucurbitaria cava.</title>
        <authorList>
            <person name="Hill R."/>
        </authorList>
    </citation>
    <scope>NUCLEOTIDE SEQUENCE</scope>
    <source>
        <strain evidence="9">IMI 355082</strain>
    </source>
</reference>
<feature type="domain" description="MD-2-related lipid-recognition" evidence="8">
    <location>
        <begin position="38"/>
        <end position="157"/>
    </location>
</feature>
<organism evidence="9 10">
    <name type="scientific">Gnomoniopsis smithogilvyi</name>
    <dbReference type="NCBI Taxonomy" id="1191159"/>
    <lineage>
        <taxon>Eukaryota</taxon>
        <taxon>Fungi</taxon>
        <taxon>Dikarya</taxon>
        <taxon>Ascomycota</taxon>
        <taxon>Pezizomycotina</taxon>
        <taxon>Sordariomycetes</taxon>
        <taxon>Sordariomycetidae</taxon>
        <taxon>Diaporthales</taxon>
        <taxon>Gnomoniaceae</taxon>
        <taxon>Gnomoniopsis</taxon>
    </lineage>
</organism>
<dbReference type="Pfam" id="PF02221">
    <property type="entry name" value="E1_DerP2_DerF2"/>
    <property type="match status" value="1"/>
</dbReference>
<comment type="caution">
    <text evidence="9">The sequence shown here is derived from an EMBL/GenBank/DDBJ whole genome shotgun (WGS) entry which is preliminary data.</text>
</comment>
<protein>
    <recommendedName>
        <fullName evidence="4">Phosphatidylglycerol/phosphatidylinositol transfer protein</fullName>
    </recommendedName>
</protein>
<dbReference type="AlphaFoldDB" id="A0A9W8YX61"/>
<dbReference type="Gene3D" id="2.60.40.770">
    <property type="match status" value="1"/>
</dbReference>
<gene>
    <name evidence="9" type="primary">NPC2_2</name>
    <name evidence="9" type="ORF">N0V93_003718</name>
</gene>
<dbReference type="SUPFAM" id="SSF81296">
    <property type="entry name" value="E set domains"/>
    <property type="match status" value="1"/>
</dbReference>
<dbReference type="PANTHER" id="PTHR11306:SF0">
    <property type="entry name" value="PHOSPHATIDYLGLYCEROL_PHOSPHATIDYLINOSITOL TRANSFER PROTEIN"/>
    <property type="match status" value="1"/>
</dbReference>
<evidence type="ECO:0000256" key="5">
    <source>
        <dbReference type="ARBA" id="ARBA00022448"/>
    </source>
</evidence>
<name>A0A9W8YX61_9PEZI</name>
<dbReference type="Proteomes" id="UP001140453">
    <property type="component" value="Unassembled WGS sequence"/>
</dbReference>
<evidence type="ECO:0000259" key="8">
    <source>
        <dbReference type="SMART" id="SM00737"/>
    </source>
</evidence>
<evidence type="ECO:0000256" key="1">
    <source>
        <dbReference type="ARBA" id="ARBA00002053"/>
    </source>
</evidence>
<keyword evidence="5" id="KW-0813">Transport</keyword>
<dbReference type="InterPro" id="IPR003172">
    <property type="entry name" value="ML_dom"/>
</dbReference>
<comment type="similarity">
    <text evidence="2">Belongs to the NPC2 family.</text>
</comment>
<comment type="function">
    <text evidence="1">Catalyzes the intermembrane transfer of phosphatidylglycerol and phosphatidylinositol.</text>
</comment>
<sequence>MALLGLASPSSTTDLLTADIATSENNITSLNAPTPVEFYPCKKFTLDNNIFDVKEITLDPNPPKKGTDVRIVARGHLKETIAQGAYLKATIKKGALKHTLDFDFCKGIEAGCPVAAGDVEFWTGQYISKRVPRGKAKIQFRPYTVDHRIMGCVEVPITVVKS</sequence>
<evidence type="ECO:0000256" key="3">
    <source>
        <dbReference type="ARBA" id="ARBA00011245"/>
    </source>
</evidence>
<evidence type="ECO:0000313" key="10">
    <source>
        <dbReference type="Proteomes" id="UP001140453"/>
    </source>
</evidence>
<comment type="subunit">
    <text evidence="3">Monomer.</text>
</comment>
<evidence type="ECO:0000256" key="4">
    <source>
        <dbReference type="ARBA" id="ARBA00016056"/>
    </source>
</evidence>
<dbReference type="OrthoDB" id="6409159at2759"/>
<proteinExistence type="inferred from homology"/>
<keyword evidence="6" id="KW-0732">Signal</keyword>
<dbReference type="InterPro" id="IPR014756">
    <property type="entry name" value="Ig_E-set"/>
</dbReference>
<dbReference type="GO" id="GO:0032934">
    <property type="term" value="F:sterol binding"/>
    <property type="evidence" value="ECO:0007669"/>
    <property type="project" value="InterPro"/>
</dbReference>
<evidence type="ECO:0000256" key="7">
    <source>
        <dbReference type="ARBA" id="ARBA00023055"/>
    </source>
</evidence>
<accession>A0A9W8YX61</accession>
<dbReference type="EMBL" id="JAPEVB010000002">
    <property type="protein sequence ID" value="KAJ4394500.1"/>
    <property type="molecule type" value="Genomic_DNA"/>
</dbReference>
<evidence type="ECO:0000313" key="9">
    <source>
        <dbReference type="EMBL" id="KAJ4394500.1"/>
    </source>
</evidence>
<keyword evidence="10" id="KW-1185">Reference proteome</keyword>
<dbReference type="InterPro" id="IPR039670">
    <property type="entry name" value="NPC2-like"/>
</dbReference>
<keyword evidence="7" id="KW-0445">Lipid transport</keyword>
<dbReference type="PANTHER" id="PTHR11306">
    <property type="entry name" value="NIEMANN PICK TYPE C2 PROTEIN NPC2-RELATED"/>
    <property type="match status" value="1"/>
</dbReference>
<dbReference type="GO" id="GO:0015918">
    <property type="term" value="P:sterol transport"/>
    <property type="evidence" value="ECO:0007669"/>
    <property type="project" value="InterPro"/>
</dbReference>